<dbReference type="PANTHER" id="PTHR11993">
    <property type="entry name" value="NADH-UBIQUINONE OXIDOREDUCTASE 49 KDA SUBUNIT"/>
    <property type="match status" value="1"/>
</dbReference>
<keyword evidence="1" id="KW-0874">Quinone</keyword>
<feature type="domain" description="NADH-quinone oxidoreductase subunit D" evidence="2">
    <location>
        <begin position="152"/>
        <end position="304"/>
    </location>
</feature>
<dbReference type="InterPro" id="IPR001135">
    <property type="entry name" value="NADH_Q_OxRdtase_suD"/>
</dbReference>
<comment type="caution">
    <text evidence="3">The sequence shown here is derived from an EMBL/GenBank/DDBJ whole genome shotgun (WGS) entry which is preliminary data.</text>
</comment>
<proteinExistence type="predicted"/>
<dbReference type="RefSeq" id="WP_343873067.1">
    <property type="nucleotide sequence ID" value="NZ_BAAAIX010000013.1"/>
</dbReference>
<dbReference type="Pfam" id="PF00346">
    <property type="entry name" value="Complex1_49kDa"/>
    <property type="match status" value="2"/>
</dbReference>
<keyword evidence="4" id="KW-1185">Reference proteome</keyword>
<evidence type="ECO:0000313" key="3">
    <source>
        <dbReference type="EMBL" id="MFD1890109.1"/>
    </source>
</evidence>
<dbReference type="InterPro" id="IPR022885">
    <property type="entry name" value="NDH1_su_D/H"/>
</dbReference>
<dbReference type="EMBL" id="JBHUFZ010000016">
    <property type="protein sequence ID" value="MFD1890109.1"/>
    <property type="molecule type" value="Genomic_DNA"/>
</dbReference>
<evidence type="ECO:0000256" key="1">
    <source>
        <dbReference type="ARBA" id="ARBA00022719"/>
    </source>
</evidence>
<sequence length="382" mass="41290">MPTNLITLGSPAVGLADPDALHADLGPEHPSRTGLLLVEVTTDGDDVVRAARIQPGFNHRSAEKLFELRDYRQVLMLADRHDWHSPFSGELGAALVCEHLMGLVPPQRATWLRTVLAEQARTTSHLAHLSAVCFLTGEEELAADLRALRSTGRELVLAISGNRVHPMLNRLGGLALDVPAGRLEQVAEWMDQAADLAGRLVEVLASSGLGRGLGIVDAALVDDFGLSGPVAAASGLQRDLRLRNPYLCYDRMAEQLSAGFDPHSPGDAAARFRELCRQVDISSRLVRRCTEELAALDGPVDTKLSKIIKIPESEAYLAIEAPWGMAGFHLVSRAGTTPWRLKLRTPSFANVQALEQVLVGTPLQQVDVVLASLGWTNGDLDK</sequence>
<dbReference type="InterPro" id="IPR029014">
    <property type="entry name" value="NiFe-Hase_large"/>
</dbReference>
<reference evidence="4" key="1">
    <citation type="journal article" date="2019" name="Int. J. Syst. Evol. Microbiol.">
        <title>The Global Catalogue of Microorganisms (GCM) 10K type strain sequencing project: providing services to taxonomists for standard genome sequencing and annotation.</title>
        <authorList>
            <consortium name="The Broad Institute Genomics Platform"/>
            <consortium name="The Broad Institute Genome Sequencing Center for Infectious Disease"/>
            <person name="Wu L."/>
            <person name="Ma J."/>
        </authorList>
    </citation>
    <scope>NUCLEOTIDE SEQUENCE [LARGE SCALE GENOMIC DNA]</scope>
    <source>
        <strain evidence="4">CAIM 431</strain>
    </source>
</reference>
<dbReference type="Gene3D" id="1.10.645.10">
    <property type="entry name" value="Cytochrome-c3 Hydrogenase, chain B"/>
    <property type="match status" value="1"/>
</dbReference>
<feature type="domain" description="NADH-quinone oxidoreductase subunit D" evidence="2">
    <location>
        <begin position="306"/>
        <end position="382"/>
    </location>
</feature>
<evidence type="ECO:0000259" key="2">
    <source>
        <dbReference type="Pfam" id="PF00346"/>
    </source>
</evidence>
<organism evidence="3 4">
    <name type="scientific">Luteococcus peritonei</name>
    <dbReference type="NCBI Taxonomy" id="88874"/>
    <lineage>
        <taxon>Bacteria</taxon>
        <taxon>Bacillati</taxon>
        <taxon>Actinomycetota</taxon>
        <taxon>Actinomycetes</taxon>
        <taxon>Propionibacteriales</taxon>
        <taxon>Propionibacteriaceae</taxon>
        <taxon>Luteococcus</taxon>
    </lineage>
</organism>
<accession>A0ABW4RVM2</accession>
<dbReference type="Proteomes" id="UP001597326">
    <property type="component" value="Unassembled WGS sequence"/>
</dbReference>
<gene>
    <name evidence="3" type="ORF">ACFSCS_07920</name>
</gene>
<evidence type="ECO:0000313" key="4">
    <source>
        <dbReference type="Proteomes" id="UP001597326"/>
    </source>
</evidence>
<protein>
    <submittedName>
        <fullName evidence="3">NADH-quinone oxidoreductase subunit D</fullName>
    </submittedName>
</protein>
<dbReference type="SUPFAM" id="SSF56762">
    <property type="entry name" value="HydB/Nqo4-like"/>
    <property type="match status" value="1"/>
</dbReference>
<dbReference type="PANTHER" id="PTHR11993:SF10">
    <property type="entry name" value="NADH DEHYDROGENASE [UBIQUINONE] IRON-SULFUR PROTEIN 2, MITOCHONDRIAL"/>
    <property type="match status" value="1"/>
</dbReference>
<name>A0ABW4RVM2_9ACTN</name>